<dbReference type="EMBL" id="JABSTU010000009">
    <property type="protein sequence ID" value="KAH8020833.1"/>
    <property type="molecule type" value="Genomic_DNA"/>
</dbReference>
<comment type="caution">
    <text evidence="1">The sequence shown here is derived from an EMBL/GenBank/DDBJ whole genome shotgun (WGS) entry which is preliminary data.</text>
</comment>
<reference evidence="1" key="2">
    <citation type="submission" date="2021-09" db="EMBL/GenBank/DDBJ databases">
        <authorList>
            <person name="Jia N."/>
            <person name="Wang J."/>
            <person name="Shi W."/>
            <person name="Du L."/>
            <person name="Sun Y."/>
            <person name="Zhan W."/>
            <person name="Jiang J."/>
            <person name="Wang Q."/>
            <person name="Zhang B."/>
            <person name="Ji P."/>
            <person name="Sakyi L.B."/>
            <person name="Cui X."/>
            <person name="Yuan T."/>
            <person name="Jiang B."/>
            <person name="Yang W."/>
            <person name="Lam T.T.-Y."/>
            <person name="Chang Q."/>
            <person name="Ding S."/>
            <person name="Wang X."/>
            <person name="Zhu J."/>
            <person name="Ruan X."/>
            <person name="Zhao L."/>
            <person name="Wei J."/>
            <person name="Que T."/>
            <person name="Du C."/>
            <person name="Cheng J."/>
            <person name="Dai P."/>
            <person name="Han X."/>
            <person name="Huang E."/>
            <person name="Gao Y."/>
            <person name="Liu J."/>
            <person name="Shao H."/>
            <person name="Ye R."/>
            <person name="Li L."/>
            <person name="Wei W."/>
            <person name="Wang X."/>
            <person name="Wang C."/>
            <person name="Huo Q."/>
            <person name="Li W."/>
            <person name="Guo W."/>
            <person name="Chen H."/>
            <person name="Chen S."/>
            <person name="Zhou L."/>
            <person name="Zhou L."/>
            <person name="Ni X."/>
            <person name="Tian J."/>
            <person name="Zhou Y."/>
            <person name="Sheng Y."/>
            <person name="Liu T."/>
            <person name="Pan Y."/>
            <person name="Xia L."/>
            <person name="Li J."/>
            <person name="Zhao F."/>
            <person name="Cao W."/>
        </authorList>
    </citation>
    <scope>NUCLEOTIDE SEQUENCE</scope>
    <source>
        <strain evidence="1">Rmic-2018</strain>
        <tissue evidence="1">Larvae</tissue>
    </source>
</reference>
<protein>
    <recommendedName>
        <fullName evidence="3">Reverse transcriptase domain-containing protein</fullName>
    </recommendedName>
</protein>
<name>A0A9J6DFW2_RHIMP</name>
<dbReference type="Proteomes" id="UP000821866">
    <property type="component" value="Chromosome 7"/>
</dbReference>
<organism evidence="1 2">
    <name type="scientific">Rhipicephalus microplus</name>
    <name type="common">Cattle tick</name>
    <name type="synonym">Boophilus microplus</name>
    <dbReference type="NCBI Taxonomy" id="6941"/>
    <lineage>
        <taxon>Eukaryota</taxon>
        <taxon>Metazoa</taxon>
        <taxon>Ecdysozoa</taxon>
        <taxon>Arthropoda</taxon>
        <taxon>Chelicerata</taxon>
        <taxon>Arachnida</taxon>
        <taxon>Acari</taxon>
        <taxon>Parasitiformes</taxon>
        <taxon>Ixodida</taxon>
        <taxon>Ixodoidea</taxon>
        <taxon>Ixodidae</taxon>
        <taxon>Rhipicephalinae</taxon>
        <taxon>Rhipicephalus</taxon>
        <taxon>Boophilus</taxon>
    </lineage>
</organism>
<proteinExistence type="predicted"/>
<gene>
    <name evidence="1" type="ORF">HPB51_005274</name>
</gene>
<evidence type="ECO:0000313" key="2">
    <source>
        <dbReference type="Proteomes" id="UP000821866"/>
    </source>
</evidence>
<keyword evidence="2" id="KW-1185">Reference proteome</keyword>
<accession>A0A9J6DFW2</accession>
<evidence type="ECO:0000313" key="1">
    <source>
        <dbReference type="EMBL" id="KAH8020833.1"/>
    </source>
</evidence>
<reference evidence="1" key="1">
    <citation type="journal article" date="2020" name="Cell">
        <title>Large-Scale Comparative Analyses of Tick Genomes Elucidate Their Genetic Diversity and Vector Capacities.</title>
        <authorList>
            <consortium name="Tick Genome and Microbiome Consortium (TIGMIC)"/>
            <person name="Jia N."/>
            <person name="Wang J."/>
            <person name="Shi W."/>
            <person name="Du L."/>
            <person name="Sun Y."/>
            <person name="Zhan W."/>
            <person name="Jiang J.F."/>
            <person name="Wang Q."/>
            <person name="Zhang B."/>
            <person name="Ji P."/>
            <person name="Bell-Sakyi L."/>
            <person name="Cui X.M."/>
            <person name="Yuan T.T."/>
            <person name="Jiang B.G."/>
            <person name="Yang W.F."/>
            <person name="Lam T.T."/>
            <person name="Chang Q.C."/>
            <person name="Ding S.J."/>
            <person name="Wang X.J."/>
            <person name="Zhu J.G."/>
            <person name="Ruan X.D."/>
            <person name="Zhao L."/>
            <person name="Wei J.T."/>
            <person name="Ye R.Z."/>
            <person name="Que T.C."/>
            <person name="Du C.H."/>
            <person name="Zhou Y.H."/>
            <person name="Cheng J.X."/>
            <person name="Dai P.F."/>
            <person name="Guo W.B."/>
            <person name="Han X.H."/>
            <person name="Huang E.J."/>
            <person name="Li L.F."/>
            <person name="Wei W."/>
            <person name="Gao Y.C."/>
            <person name="Liu J.Z."/>
            <person name="Shao H.Z."/>
            <person name="Wang X."/>
            <person name="Wang C.C."/>
            <person name="Yang T.C."/>
            <person name="Huo Q.B."/>
            <person name="Li W."/>
            <person name="Chen H.Y."/>
            <person name="Chen S.E."/>
            <person name="Zhou L.G."/>
            <person name="Ni X.B."/>
            <person name="Tian J.H."/>
            <person name="Sheng Y."/>
            <person name="Liu T."/>
            <person name="Pan Y.S."/>
            <person name="Xia L.Y."/>
            <person name="Li J."/>
            <person name="Zhao F."/>
            <person name="Cao W.C."/>
        </authorList>
    </citation>
    <scope>NUCLEOTIDE SEQUENCE</scope>
    <source>
        <strain evidence="1">Rmic-2018</strain>
    </source>
</reference>
<sequence length="181" mass="20342">MQDVLLQFNEQVLGSSRGVRTRALIALHPKSVFDDVEHDLILSNLAESHRGVRLYNYVRAFLRDRTATIVIRLNRVSVIHLPGRGTSQVAVISPALFEINMSGLPKQLDQIEDLLHTIYADYIMSRAFWGSDDEILNQLQQAVVVSEYAERGGLTCAPNKTELLVFRSGRKTPPPHIIVLV</sequence>
<dbReference type="AlphaFoldDB" id="A0A9J6DFW2"/>
<dbReference type="VEuPathDB" id="VectorBase:LOC119173338"/>
<evidence type="ECO:0008006" key="3">
    <source>
        <dbReference type="Google" id="ProtNLM"/>
    </source>
</evidence>